<feature type="binding site" evidence="13 15">
    <location>
        <begin position="359"/>
        <end position="362"/>
    </location>
    <ligand>
        <name>ATP</name>
        <dbReference type="ChEBI" id="CHEBI:30616"/>
    </ligand>
</feature>
<feature type="binding site" evidence="14">
    <location>
        <position position="37"/>
    </location>
    <ligand>
        <name>(2R)-3-phosphoglycerate</name>
        <dbReference type="ChEBI" id="CHEBI:58272"/>
    </ligand>
</feature>
<dbReference type="GO" id="GO:0005524">
    <property type="term" value="F:ATP binding"/>
    <property type="evidence" value="ECO:0007669"/>
    <property type="project" value="UniProtKB-KW"/>
</dbReference>
<dbReference type="PANTHER" id="PTHR11406:SF23">
    <property type="entry name" value="PHOSPHOGLYCERATE KINASE 1, CHLOROPLASTIC-RELATED"/>
    <property type="match status" value="1"/>
</dbReference>
<feature type="binding site" evidence="13">
    <location>
        <position position="37"/>
    </location>
    <ligand>
        <name>substrate</name>
    </ligand>
</feature>
<evidence type="ECO:0000256" key="15">
    <source>
        <dbReference type="PIRSR" id="PIRSR000724-2"/>
    </source>
</evidence>
<keyword evidence="9 13" id="KW-0547">Nucleotide-binding</keyword>
<evidence type="ECO:0000256" key="16">
    <source>
        <dbReference type="RuleBase" id="RU000532"/>
    </source>
</evidence>
<dbReference type="FunFam" id="3.40.50.1260:FF:000031">
    <property type="entry name" value="Phosphoglycerate kinase 1"/>
    <property type="match status" value="1"/>
</dbReference>
<organism evidence="17 18">
    <name type="scientific">Microbacterium faecale</name>
    <dbReference type="NCBI Taxonomy" id="1804630"/>
    <lineage>
        <taxon>Bacteria</taxon>
        <taxon>Bacillati</taxon>
        <taxon>Actinomycetota</taxon>
        <taxon>Actinomycetes</taxon>
        <taxon>Micrococcales</taxon>
        <taxon>Microbacteriaceae</taxon>
        <taxon>Microbacterium</taxon>
    </lineage>
</organism>
<evidence type="ECO:0000256" key="11">
    <source>
        <dbReference type="ARBA" id="ARBA00022840"/>
    </source>
</evidence>
<feature type="binding site" evidence="13 14">
    <location>
        <begin position="60"/>
        <end position="63"/>
    </location>
    <ligand>
        <name>substrate</name>
    </ligand>
</feature>
<dbReference type="AlphaFoldDB" id="A0A916YDT4"/>
<evidence type="ECO:0000256" key="5">
    <source>
        <dbReference type="ARBA" id="ARBA00013061"/>
    </source>
</evidence>
<evidence type="ECO:0000256" key="1">
    <source>
        <dbReference type="ARBA" id="ARBA00000642"/>
    </source>
</evidence>
<evidence type="ECO:0000256" key="6">
    <source>
        <dbReference type="ARBA" id="ARBA00016471"/>
    </source>
</evidence>
<feature type="binding site" evidence="14">
    <location>
        <position position="156"/>
    </location>
    <ligand>
        <name>(2R)-3-phosphoglycerate</name>
        <dbReference type="ChEBI" id="CHEBI:58272"/>
    </ligand>
</feature>
<keyword evidence="10 13" id="KW-0418">Kinase</keyword>
<comment type="catalytic activity">
    <reaction evidence="1 13 16">
        <text>(2R)-3-phosphoglycerate + ATP = (2R)-3-phospho-glyceroyl phosphate + ADP</text>
        <dbReference type="Rhea" id="RHEA:14801"/>
        <dbReference type="ChEBI" id="CHEBI:30616"/>
        <dbReference type="ChEBI" id="CHEBI:57604"/>
        <dbReference type="ChEBI" id="CHEBI:58272"/>
        <dbReference type="ChEBI" id="CHEBI:456216"/>
        <dbReference type="EC" id="2.7.2.3"/>
    </reaction>
</comment>
<evidence type="ECO:0000256" key="3">
    <source>
        <dbReference type="ARBA" id="ARBA00008982"/>
    </source>
</evidence>
<evidence type="ECO:0000256" key="2">
    <source>
        <dbReference type="ARBA" id="ARBA00004838"/>
    </source>
</evidence>
<comment type="subcellular location">
    <subcellularLocation>
        <location evidence="13">Cytoplasm</location>
    </subcellularLocation>
</comment>
<dbReference type="Gene3D" id="3.40.50.1260">
    <property type="entry name" value="Phosphoglycerate kinase, N-terminal domain"/>
    <property type="match status" value="2"/>
</dbReference>
<dbReference type="GO" id="GO:0005829">
    <property type="term" value="C:cytosol"/>
    <property type="evidence" value="ECO:0007669"/>
    <property type="project" value="TreeGrafter"/>
</dbReference>
<comment type="similarity">
    <text evidence="3 13 16">Belongs to the phosphoglycerate kinase family.</text>
</comment>
<keyword evidence="11 13" id="KW-0067">ATP-binding</keyword>
<dbReference type="FunFam" id="3.40.50.1260:FF:000006">
    <property type="entry name" value="Phosphoglycerate kinase"/>
    <property type="match status" value="1"/>
</dbReference>
<dbReference type="PANTHER" id="PTHR11406">
    <property type="entry name" value="PHOSPHOGLYCERATE KINASE"/>
    <property type="match status" value="1"/>
</dbReference>
<evidence type="ECO:0000256" key="8">
    <source>
        <dbReference type="ARBA" id="ARBA00022679"/>
    </source>
</evidence>
<evidence type="ECO:0000256" key="12">
    <source>
        <dbReference type="ARBA" id="ARBA00023152"/>
    </source>
</evidence>
<dbReference type="Pfam" id="PF00162">
    <property type="entry name" value="PGK"/>
    <property type="match status" value="1"/>
</dbReference>
<name>A0A916YDT4_9MICO</name>
<feature type="binding site" evidence="13 15">
    <location>
        <position position="206"/>
    </location>
    <ligand>
        <name>ATP</name>
        <dbReference type="ChEBI" id="CHEBI:30616"/>
    </ligand>
</feature>
<dbReference type="CDD" id="cd00318">
    <property type="entry name" value="Phosphoglycerate_kinase"/>
    <property type="match status" value="1"/>
</dbReference>
<evidence type="ECO:0000256" key="10">
    <source>
        <dbReference type="ARBA" id="ARBA00022777"/>
    </source>
</evidence>
<keyword evidence="12 13" id="KW-0324">Glycolysis</keyword>
<evidence type="ECO:0000256" key="14">
    <source>
        <dbReference type="PIRSR" id="PIRSR000724-1"/>
    </source>
</evidence>
<dbReference type="EMBL" id="BMHO01000001">
    <property type="protein sequence ID" value="GGD41246.1"/>
    <property type="molecule type" value="Genomic_DNA"/>
</dbReference>
<dbReference type="PRINTS" id="PR00477">
    <property type="entry name" value="PHGLYCKINASE"/>
</dbReference>
<gene>
    <name evidence="13 17" type="primary">pgk</name>
    <name evidence="17" type="ORF">GCM10010915_22710</name>
</gene>
<dbReference type="PROSITE" id="PS00111">
    <property type="entry name" value="PGLYCERATE_KINASE"/>
    <property type="match status" value="1"/>
</dbReference>
<accession>A0A916YDT4</accession>
<evidence type="ECO:0000256" key="9">
    <source>
        <dbReference type="ARBA" id="ARBA00022741"/>
    </source>
</evidence>
<dbReference type="InterPro" id="IPR015824">
    <property type="entry name" value="Phosphoglycerate_kinase_N"/>
</dbReference>
<dbReference type="GO" id="GO:0004618">
    <property type="term" value="F:phosphoglycerate kinase activity"/>
    <property type="evidence" value="ECO:0007669"/>
    <property type="project" value="UniProtKB-UniRule"/>
</dbReference>
<comment type="caution">
    <text evidence="17">The sequence shown here is derived from an EMBL/GenBank/DDBJ whole genome shotgun (WGS) entry which is preliminary data.</text>
</comment>
<dbReference type="InterPro" id="IPR036043">
    <property type="entry name" value="Phosphoglycerate_kinase_sf"/>
</dbReference>
<keyword evidence="7 13" id="KW-0963">Cytoplasm</keyword>
<feature type="binding site" evidence="13 14">
    <location>
        <begin position="22"/>
        <end position="24"/>
    </location>
    <ligand>
        <name>substrate</name>
    </ligand>
</feature>
<reference evidence="17" key="1">
    <citation type="journal article" date="2014" name="Int. J. Syst. Evol. Microbiol.">
        <title>Complete genome sequence of Corynebacterium casei LMG S-19264T (=DSM 44701T), isolated from a smear-ripened cheese.</title>
        <authorList>
            <consortium name="US DOE Joint Genome Institute (JGI-PGF)"/>
            <person name="Walter F."/>
            <person name="Albersmeier A."/>
            <person name="Kalinowski J."/>
            <person name="Ruckert C."/>
        </authorList>
    </citation>
    <scope>NUCLEOTIDE SEQUENCE</scope>
    <source>
        <strain evidence="17">CGMCC 1.15152</strain>
    </source>
</reference>
<feature type="binding site" evidence="13 15">
    <location>
        <position position="333"/>
    </location>
    <ligand>
        <name>ATP</name>
        <dbReference type="ChEBI" id="CHEBI:30616"/>
    </ligand>
</feature>
<evidence type="ECO:0000313" key="17">
    <source>
        <dbReference type="EMBL" id="GGD41246.1"/>
    </source>
</evidence>
<dbReference type="InterPro" id="IPR001576">
    <property type="entry name" value="Phosphoglycerate_kinase"/>
</dbReference>
<comment type="subunit">
    <text evidence="4 13">Monomer.</text>
</comment>
<protein>
    <recommendedName>
        <fullName evidence="6 13">Phosphoglycerate kinase</fullName>
        <ecNumber evidence="5 13">2.7.2.3</ecNumber>
    </recommendedName>
</protein>
<comment type="pathway">
    <text evidence="2 13">Carbohydrate degradation; glycolysis; pyruvate from D-glyceraldehyde 3-phosphate: step 2/5.</text>
</comment>
<dbReference type="SUPFAM" id="SSF53748">
    <property type="entry name" value="Phosphoglycerate kinase"/>
    <property type="match status" value="1"/>
</dbReference>
<reference evidence="17" key="2">
    <citation type="submission" date="2020-09" db="EMBL/GenBank/DDBJ databases">
        <authorList>
            <person name="Sun Q."/>
            <person name="Zhou Y."/>
        </authorList>
    </citation>
    <scope>NUCLEOTIDE SEQUENCE</scope>
    <source>
        <strain evidence="17">CGMCC 1.15152</strain>
    </source>
</reference>
<dbReference type="GO" id="GO:0043531">
    <property type="term" value="F:ADP binding"/>
    <property type="evidence" value="ECO:0007669"/>
    <property type="project" value="TreeGrafter"/>
</dbReference>
<feature type="binding site" evidence="13">
    <location>
        <position position="119"/>
    </location>
    <ligand>
        <name>substrate</name>
    </ligand>
</feature>
<keyword evidence="18" id="KW-1185">Reference proteome</keyword>
<dbReference type="Proteomes" id="UP000633205">
    <property type="component" value="Unassembled WGS sequence"/>
</dbReference>
<dbReference type="PIRSF" id="PIRSF000724">
    <property type="entry name" value="Pgk"/>
    <property type="match status" value="1"/>
</dbReference>
<evidence type="ECO:0000256" key="7">
    <source>
        <dbReference type="ARBA" id="ARBA00022490"/>
    </source>
</evidence>
<dbReference type="GO" id="GO:0006096">
    <property type="term" value="P:glycolytic process"/>
    <property type="evidence" value="ECO:0007669"/>
    <property type="project" value="UniProtKB-UniRule"/>
</dbReference>
<feature type="binding site" evidence="13 15">
    <location>
        <position position="302"/>
    </location>
    <ligand>
        <name>ATP</name>
        <dbReference type="ChEBI" id="CHEBI:30616"/>
    </ligand>
</feature>
<dbReference type="HAMAP" id="MF_00145">
    <property type="entry name" value="Phosphoglyc_kinase"/>
    <property type="match status" value="1"/>
</dbReference>
<feature type="binding site" evidence="13">
    <location>
        <position position="156"/>
    </location>
    <ligand>
        <name>substrate</name>
    </ligand>
</feature>
<feature type="binding site" evidence="14">
    <location>
        <position position="119"/>
    </location>
    <ligand>
        <name>(2R)-3-phosphoglycerate</name>
        <dbReference type="ChEBI" id="CHEBI:58272"/>
    </ligand>
</feature>
<sequence>MTLRTLDTLGDLAGTRVFVRCDFNVPLADGTITDDGRIRAALPTIRALVDAGARVVTASHLGRPKGAPDPQYSLAPVAARLGELLGAPVAAATDTVGASAAEVVAGLENGQVAVLENLRFHPGETAKDDDERRAFAQELAQLADVMVSDGFGVVHRKQASVYELAQLLPSAAGNLVAHEVSVLDRLLTAPERPYTVVLGGSKVSDKLGVIDSLLPRVEKLLIGGGMAYTFLAAQGYAIGKSLVETDQIATAKRYMADAADKGVELILPVDSLMASAFAADATSENAPSENLESTFLGADALGLDIGPASAETFAEAIRTSKTVFWNGPMGVFEFPAFAEGTRAVAQALTETDGLTVVGGGDSAAAARTLGFADDQFGHVSTGGGASLEFLEGKKLPGLEVLGWA</sequence>
<dbReference type="RefSeq" id="WP_188712329.1">
    <property type="nucleotide sequence ID" value="NZ_BMHO01000001.1"/>
</dbReference>
<keyword evidence="8 13" id="KW-0808">Transferase</keyword>
<evidence type="ECO:0000256" key="13">
    <source>
        <dbReference type="HAMAP-Rule" id="MF_00145"/>
    </source>
</evidence>
<dbReference type="EC" id="2.7.2.3" evidence="5 13"/>
<evidence type="ECO:0000256" key="4">
    <source>
        <dbReference type="ARBA" id="ARBA00011245"/>
    </source>
</evidence>
<evidence type="ECO:0000313" key="18">
    <source>
        <dbReference type="Proteomes" id="UP000633205"/>
    </source>
</evidence>
<dbReference type="InterPro" id="IPR015911">
    <property type="entry name" value="Phosphoglycerate_kinase_CS"/>
</dbReference>
<dbReference type="GO" id="GO:0006094">
    <property type="term" value="P:gluconeogenesis"/>
    <property type="evidence" value="ECO:0007669"/>
    <property type="project" value="TreeGrafter"/>
</dbReference>
<proteinExistence type="inferred from homology"/>